<reference evidence="5" key="2">
    <citation type="journal article" date="2015" name="Gigascience">
        <title>Reconstructing a comprehensive transcriptome assembly of a white-pupal translocated strain of the pest fruit fly Bactrocera cucurbitae.</title>
        <authorList>
            <person name="Sim S.B."/>
            <person name="Calla B."/>
            <person name="Hall B."/>
            <person name="DeRego T."/>
            <person name="Geib S.M."/>
        </authorList>
    </citation>
    <scope>NUCLEOTIDE SEQUENCE</scope>
</reference>
<feature type="domain" description="WWE" evidence="3">
    <location>
        <begin position="1506"/>
        <end position="1589"/>
    </location>
</feature>
<dbReference type="Pfam" id="PF02862">
    <property type="entry name" value="DDHD"/>
    <property type="match status" value="1"/>
</dbReference>
<dbReference type="PANTHER" id="PTHR23509">
    <property type="entry name" value="PA-PL1 PHOSPHOLIPASE FAMILY"/>
    <property type="match status" value="1"/>
</dbReference>
<protein>
    <submittedName>
        <fullName evidence="5">Phospholipase DDHD2</fullName>
    </submittedName>
</protein>
<feature type="region of interest" description="Disordered" evidence="2">
    <location>
        <begin position="2137"/>
        <end position="2162"/>
    </location>
</feature>
<evidence type="ECO:0000256" key="1">
    <source>
        <dbReference type="ARBA" id="ARBA00038464"/>
    </source>
</evidence>
<organism evidence="5">
    <name type="scientific">Zeugodacus cucurbitae</name>
    <name type="common">Melon fruit fly</name>
    <name type="synonym">Bactrocera cucurbitae</name>
    <dbReference type="NCBI Taxonomy" id="28588"/>
    <lineage>
        <taxon>Eukaryota</taxon>
        <taxon>Metazoa</taxon>
        <taxon>Ecdysozoa</taxon>
        <taxon>Arthropoda</taxon>
        <taxon>Hexapoda</taxon>
        <taxon>Insecta</taxon>
        <taxon>Pterygota</taxon>
        <taxon>Neoptera</taxon>
        <taxon>Endopterygota</taxon>
        <taxon>Diptera</taxon>
        <taxon>Brachycera</taxon>
        <taxon>Muscomorpha</taxon>
        <taxon>Tephritoidea</taxon>
        <taxon>Tephritidae</taxon>
        <taxon>Zeugodacus</taxon>
        <taxon>Zeugodacus</taxon>
    </lineage>
</organism>
<feature type="region of interest" description="Disordered" evidence="2">
    <location>
        <begin position="2032"/>
        <end position="2068"/>
    </location>
</feature>
<feature type="compositionally biased region" description="Basic and acidic residues" evidence="2">
    <location>
        <begin position="2008"/>
        <end position="2021"/>
    </location>
</feature>
<feature type="compositionally biased region" description="Low complexity" evidence="2">
    <location>
        <begin position="2149"/>
        <end position="2162"/>
    </location>
</feature>
<feature type="region of interest" description="Disordered" evidence="2">
    <location>
        <begin position="456"/>
        <end position="486"/>
    </location>
</feature>
<feature type="region of interest" description="Disordered" evidence="2">
    <location>
        <begin position="1"/>
        <end position="36"/>
    </location>
</feature>
<gene>
    <name evidence="5" type="primary">Ddhd2_1</name>
    <name evidence="5" type="ORF">g.3600</name>
</gene>
<dbReference type="PANTHER" id="PTHR23509:SF10">
    <property type="entry name" value="LD21067P"/>
    <property type="match status" value="1"/>
</dbReference>
<feature type="region of interest" description="Disordered" evidence="2">
    <location>
        <begin position="503"/>
        <end position="550"/>
    </location>
</feature>
<dbReference type="PROSITE" id="PS51043">
    <property type="entry name" value="DDHD"/>
    <property type="match status" value="1"/>
</dbReference>
<evidence type="ECO:0000256" key="2">
    <source>
        <dbReference type="SAM" id="MobiDB-lite"/>
    </source>
</evidence>
<evidence type="ECO:0000313" key="5">
    <source>
        <dbReference type="EMBL" id="JAD02233.1"/>
    </source>
</evidence>
<dbReference type="InterPro" id="IPR058055">
    <property type="entry name" value="PA-PLA1"/>
</dbReference>
<feature type="compositionally biased region" description="Low complexity" evidence="2">
    <location>
        <begin position="2046"/>
        <end position="2068"/>
    </location>
</feature>
<evidence type="ECO:0000259" key="4">
    <source>
        <dbReference type="PROSITE" id="PS51043"/>
    </source>
</evidence>
<dbReference type="EMBL" id="GBXI01012059">
    <property type="protein sequence ID" value="JAD02233.1"/>
    <property type="molecule type" value="Transcribed_RNA"/>
</dbReference>
<accession>A0A0A1WUX2</accession>
<dbReference type="GO" id="GO:0046872">
    <property type="term" value="F:metal ion binding"/>
    <property type="evidence" value="ECO:0007669"/>
    <property type="project" value="InterPro"/>
</dbReference>
<name>A0A0A1WUX2_ZEUCU</name>
<feature type="compositionally biased region" description="Low complexity" evidence="2">
    <location>
        <begin position="456"/>
        <end position="473"/>
    </location>
</feature>
<proteinExistence type="inferred from homology"/>
<dbReference type="Pfam" id="PF23464">
    <property type="entry name" value="WWE_3"/>
    <property type="match status" value="1"/>
</dbReference>
<dbReference type="GO" id="GO:0004620">
    <property type="term" value="F:phospholipase activity"/>
    <property type="evidence" value="ECO:0007669"/>
    <property type="project" value="TreeGrafter"/>
</dbReference>
<dbReference type="InterPro" id="IPR004170">
    <property type="entry name" value="WWE_dom"/>
</dbReference>
<feature type="domain" description="DDHD" evidence="4">
    <location>
        <begin position="1891"/>
        <end position="2127"/>
    </location>
</feature>
<dbReference type="SMART" id="SM01127">
    <property type="entry name" value="DDHD"/>
    <property type="match status" value="1"/>
</dbReference>
<feature type="region of interest" description="Disordered" evidence="2">
    <location>
        <begin position="2002"/>
        <end position="2021"/>
    </location>
</feature>
<dbReference type="InterPro" id="IPR004177">
    <property type="entry name" value="DDHD_dom"/>
</dbReference>
<feature type="compositionally biased region" description="Low complexity" evidence="2">
    <location>
        <begin position="17"/>
        <end position="26"/>
    </location>
</feature>
<evidence type="ECO:0000259" key="3">
    <source>
        <dbReference type="PROSITE" id="PS50918"/>
    </source>
</evidence>
<comment type="similarity">
    <text evidence="1">Belongs to the PA-PLA1 family.</text>
</comment>
<sequence length="2162" mass="232204">MSEKQKGDTSRPNTASAGAAGPGLTTIPPPTGVVKNPLLSASVTGLTFDDFPNKPLLLPPVAISREPKQLVTIGSATDVDTESLDEINLNTSIEETATDSSAIVSNIDPNANPLWSDVNNPPTDSILSQAASSFSALPSVASSVLSTFSKRISEYSASNSRERTPISDNGNLAPQLDIQPAYLQQQFQTQPYQEQQQQQPNLQQQYSYYNNAPSHAPPPVGADPASVAAAPYTSAVASAEPPPAAPKFYTPTEVPTLPAAGAANPPPPGGQNTYRLAAKKKLYAPIPGFSEQTSGVGAAPPAVNTLSTATPLPGIPPLPPQPAVPTDPLGNPLQAHPYEPHYQQTEQHTLKQEERRTGGLFSNISNLVPSGVLQNISGLVQSATGTFAQGTNKPFVEESTHQSQYGYSGAYQQPPVETSNVGAAQYFGVSVGAPPASQFYPPPVEANQSSAAFFAPPQQSQLPLQQQQQHSAAPIPPPAAPPTSQLFAPPAVASVAAPPPPPTAGFVAAPPKSATPDYNTQRPSASKTPVTFFDPTKQPSTPASFFGAPQQPVVNPTAIPSTDNSNLLAGPPPPLNIAAPPTAATVPLAAVPTFGSTPTVFTEIQPPPLVEPPKQSNLFATPAQISQPPSSTGIPLFQHQAAGPSIAPQVSTASAAINFTPPQPVSTFPPPTASPSLINNQTPLPPTAGGTTSFRLQKGTRLYKSPLTSAETAPVQIPTGLAQPLAPPTSYFNPFGAPAPVSAANPIAPPTVPSLVPSYFIAQPAESSVGLFTVDQPEPVPNKNSVLSEPPQISANFNADVTAVAKAEEPQLFPAPSYPEESVIPETLTAEDLGAIIQQQTIEPEIPSASDLETKDLSVPLEHSPSAQEQSESLHKAIDQLSLSEPSQEIINKEKDFQPPQSVPVPVGKEISQSAQESSFFNPQTFQPEFPHTVADHLSESQESQIQQETEFKSVAPIEEQLTTESKPEESIQKPILESHNQQTELNSLQETVLHTQSLPSQEAHLTQQAVPPPPTSNQLPVVNPLLPPILQPTQSQNSNPFRKNIGASPFAPIPQPHSETQPKLASFFADALGVTGSGAAEFNIFTPSQQPPLASTTEPQLSTIQAADAAQTPAVPVIIPAPGAPTSVPSAAGFFGFVEPTQSSFFQPLPSQHATEFPTLPPLSGVAPPPLASEAPNAAVDIPQTPLGIPPPIGFDNILPPTPFAATQIGNQVPTAPPSVCADTDTVSVAAASVPTIPQASPLTGGNTETQHSAVVNSFSNYFNQTTNLSADSKQLQPEQQQQELPQIVQPVASLPLLADTSSSSANFFDTFAPQPTPLLPTATDGNSLATQTQQPQQPFTQANEEQRLQNFFNNPPQRENNAGVGDLGYDLVHSGLAVRHLGSVTSVSNVVEPPSSSCSEFSELNNSNVNPRILPAELLVKRSPEKSVIVAETQQAVLPVAAEAKQEVPVAVEPIQVVDTPLVESTVANSVNDLPLEKHYEDLPEEVLRELRMANLLTGEKAAASAPPMTVPYSPAVKHWFYKRPSGSNKFIWTPFSHYDSALLEITLTMDNAPNIVAVEGGRYDVNISERTKTPVYWQSAPIEVRRCSWFYKGTDSKMVPYEESIADLLENEYKQAVESGEWHKKIVLSMNEQVTFHGPTVIVHFQQQQSSDAWGGTTQTTTRPRVVKRDLEEFSIEQGESQRVDHLLLMVHGIGAACDLKMRSVDEVVDDFRNIAQALVQSHYKNSTEMGVVGRVEVLPISWHSHLHSEEMGIDEKLRSITLESIPKLRNFTNNTLLDVLFYTSPKYCQKIMNTVAASMNEVYNKYRERHPDFNGGVSVAGHSLGSLILFDLLCHQKAPKECEEQNLENPDQLGGSPMDVSNDDLSVTSYTMGPAGTGQPFIHYTQLNFQPKKFFALGSPIGMFVTIRGIDKLGVDFRLPTCSGFYNIFHPFDPVAYRIEALVNPDLSGVRPVLIPHHKGRKRMHLELKETMTRVGADLKQRFLDTFKNTLESVSFLGGSTTRSSREAEETMSKEVDKVLNMQIDAEKHKKSMSAEDQQPGSSQSNTDTSRTRSDSVSTSQSDSDMVEIDFPLGKLNDSKRIDYVLQEAPLEFINEYIFALGAHVCYWESEDTILFVMKEIYTGLSISPDNQVPQQTMTIERPSSRNSNPLSPISEKR</sequence>
<dbReference type="InterPro" id="IPR057825">
    <property type="entry name" value="WWE_SEC23-DDH2"/>
</dbReference>
<feature type="compositionally biased region" description="Polar residues" evidence="2">
    <location>
        <begin position="516"/>
        <end position="529"/>
    </location>
</feature>
<dbReference type="GO" id="GO:0030134">
    <property type="term" value="C:COPII-coated ER to Golgi transport vesicle"/>
    <property type="evidence" value="ECO:0007669"/>
    <property type="project" value="TreeGrafter"/>
</dbReference>
<feature type="region of interest" description="Disordered" evidence="2">
    <location>
        <begin position="154"/>
        <end position="174"/>
    </location>
</feature>
<reference evidence="5" key="1">
    <citation type="submission" date="2014-11" db="EMBL/GenBank/DDBJ databases">
        <authorList>
            <person name="Geib S."/>
        </authorList>
    </citation>
    <scope>NUCLEOTIDE SEQUENCE</scope>
</reference>
<dbReference type="PROSITE" id="PS50918">
    <property type="entry name" value="WWE"/>
    <property type="match status" value="1"/>
</dbReference>